<dbReference type="PROSITE" id="PS50222">
    <property type="entry name" value="EF_HAND_2"/>
    <property type="match status" value="1"/>
</dbReference>
<evidence type="ECO:0000313" key="3">
    <source>
        <dbReference type="EMBL" id="KAJ8748515.1"/>
    </source>
</evidence>
<evidence type="ECO:0000256" key="1">
    <source>
        <dbReference type="SAM" id="MobiDB-lite"/>
    </source>
</evidence>
<evidence type="ECO:0000313" key="4">
    <source>
        <dbReference type="Proteomes" id="UP001159364"/>
    </source>
</evidence>
<feature type="region of interest" description="Disordered" evidence="1">
    <location>
        <begin position="1090"/>
        <end position="1113"/>
    </location>
</feature>
<organism evidence="3 4">
    <name type="scientific">Erythroxylum novogranatense</name>
    <dbReference type="NCBI Taxonomy" id="1862640"/>
    <lineage>
        <taxon>Eukaryota</taxon>
        <taxon>Viridiplantae</taxon>
        <taxon>Streptophyta</taxon>
        <taxon>Embryophyta</taxon>
        <taxon>Tracheophyta</taxon>
        <taxon>Spermatophyta</taxon>
        <taxon>Magnoliopsida</taxon>
        <taxon>eudicotyledons</taxon>
        <taxon>Gunneridae</taxon>
        <taxon>Pentapetalae</taxon>
        <taxon>rosids</taxon>
        <taxon>fabids</taxon>
        <taxon>Malpighiales</taxon>
        <taxon>Erythroxylaceae</taxon>
        <taxon>Erythroxylum</taxon>
    </lineage>
</organism>
<comment type="caution">
    <text evidence="3">The sequence shown here is derived from an EMBL/GenBank/DDBJ whole genome shotgun (WGS) entry which is preliminary data.</text>
</comment>
<dbReference type="PANTHER" id="PTHR34962:SF1">
    <property type="entry name" value="EMBRYO DEFECTIVE 1703-RELATED"/>
    <property type="match status" value="1"/>
</dbReference>
<sequence length="1113" mass="126380">MDLLNFPSRPSLRVSFLASESYVKTCKCGKSCKFSVCSSRFYKGSLISMCMRFSTTRSVLVSAHFGGPTSRRNSLRKKLVDDLQVRQKNPVFPIKFDWHDESGESLDYSDFDVGVDRGLVELDDVNGWKPKSKKMGESVPLRKLENWVDRYKNDSAYWGIGSNPIFTVFHDVEGNVKKVVINEDEILKRSRVEKSESEDSKEIHPKVLHAKALAAEMEKTGNGIPRNSSVAKFVVFSEEPGFFSTICGRALNPEFVPVISKVGRLILFGFVAVWAVKKLFTFSNKEEHYTEFEKEMMRRKLKFRKEQEAMEKGGVEVVQEPPMMSIERPKLDKHELMKSIVKAKASKDKLELATKASEAGDIDTKIQETRAMAQHIREIESGEQSTVDKGRKEKQLTTNKSFRETEMVKECGEEIMNLTDTDSGERKGMSESRANSSLYELNGEHAGYPSKVSPEENNIVQGCITSSVNVVNDKLRVTAGDISPSFDSHEGESCMSKNSSKLRLIRSVKEAKEFLAKQRGHHIQIPEVGSGVLKTSHKVDMDGKVAEPLTLGTKSDLLTESATCEDSIAKKKESFVTKNKDFDNSWKGNGMHTTQRPQSLSKFVDGGNSNKENPSVNTESWIETNFHEVEPLVKKIRDGFQDNYRVAKEKAKENMSADTAKLDYNEDDSELEWMKDEGLREIVFQVRENELTGRDPFYLMDAEDKINFFKGLEKKVEKENEKLLQVHEYLHSNIENLDYGTDGISLYDPPEKFIPRWKGPPLEKDPDFLNNFIELRKAAIAGNTSNSYPVEEDEHNHLKSLDSPVNKNVTNSSTNYASKNNLHSKVPKGPKTIIEGSDGSVRAGKKSGKEYWQHTKKWSRGFLESYNAETDPEIKSIMKDMGKDLDRWITEEEIQEAAELMTRSAQKNEFIGKKIKKLKREMELFGPQAVVSKYQEYAEDKEADYLWWLDLPHLLCIELYIVEDGQQKIGFYSLEMAEDLELEPKPRHVIAFEDAGDCKNFCYIIQAHMEMLGNGNAFVVPRPPKDAFREAKANGFSVTVIRKGELQLNVDQTLEEVEEQISEIGSKIYHDQLIRERSVDINSLMKGVFGSSGQTGSSKRTRSKRILTKPPKK</sequence>
<dbReference type="GO" id="GO:0005509">
    <property type="term" value="F:calcium ion binding"/>
    <property type="evidence" value="ECO:0007669"/>
    <property type="project" value="InterPro"/>
</dbReference>
<accession>A0AAV8S903</accession>
<feature type="domain" description="EF-hand" evidence="2">
    <location>
        <begin position="869"/>
        <end position="904"/>
    </location>
</feature>
<feature type="compositionally biased region" description="Polar residues" evidence="1">
    <location>
        <begin position="814"/>
        <end position="823"/>
    </location>
</feature>
<dbReference type="InterPro" id="IPR002048">
    <property type="entry name" value="EF_hand_dom"/>
</dbReference>
<name>A0AAV8S903_9ROSI</name>
<gene>
    <name evidence="3" type="ORF">K2173_003414</name>
</gene>
<reference evidence="3 4" key="1">
    <citation type="submission" date="2021-09" db="EMBL/GenBank/DDBJ databases">
        <title>Genomic insights and catalytic innovation underlie evolution of tropane alkaloids biosynthesis.</title>
        <authorList>
            <person name="Wang Y.-J."/>
            <person name="Tian T."/>
            <person name="Huang J.-P."/>
            <person name="Huang S.-X."/>
        </authorList>
    </citation>
    <scope>NUCLEOTIDE SEQUENCE [LARGE SCALE GENOMIC DNA]</scope>
    <source>
        <strain evidence="3">KIB-2018</strain>
        <tissue evidence="3">Leaf</tissue>
    </source>
</reference>
<feature type="compositionally biased region" description="Basic residues" evidence="1">
    <location>
        <begin position="1099"/>
        <end position="1113"/>
    </location>
</feature>
<feature type="region of interest" description="Disordered" evidence="1">
    <location>
        <begin position="814"/>
        <end position="846"/>
    </location>
</feature>
<proteinExistence type="predicted"/>
<feature type="region of interest" description="Disordered" evidence="1">
    <location>
        <begin position="586"/>
        <end position="618"/>
    </location>
</feature>
<protein>
    <recommendedName>
        <fullName evidence="2">EF-hand domain-containing protein</fullName>
    </recommendedName>
</protein>
<feature type="compositionally biased region" description="Polar residues" evidence="1">
    <location>
        <begin position="591"/>
        <end position="618"/>
    </location>
</feature>
<evidence type="ECO:0000259" key="2">
    <source>
        <dbReference type="PROSITE" id="PS50222"/>
    </source>
</evidence>
<keyword evidence="4" id="KW-1185">Reference proteome</keyword>
<dbReference type="EMBL" id="JAIWQS010000012">
    <property type="protein sequence ID" value="KAJ8748515.1"/>
    <property type="molecule type" value="Genomic_DNA"/>
</dbReference>
<dbReference type="PANTHER" id="PTHR34962">
    <property type="entry name" value="EMBRYO DEFECTIVE 1703-RELATED"/>
    <property type="match status" value="1"/>
</dbReference>
<dbReference type="AlphaFoldDB" id="A0AAV8S903"/>
<dbReference type="Proteomes" id="UP001159364">
    <property type="component" value="Linkage Group LG12"/>
</dbReference>